<sequence length="243" mass="26969">MKNWFELEPDKYCLMNKHFSPGRPGPIEFLVIHHNAGIDLSTEDCHRIWQDREASAHYQVETDGLIGQLVNDWDTAWHAGNANANAASIGIEHANVGGAAADWPISDETIDNGAHLVAALCHAYDLGMPIWESNVFPHSYFSQTSCPYQLSGALRDRYMAAARDHYFAMATNSTQKDTNTMTESDRQLLIETRDLCRTIRDQLCGPGSGYPGWPQTGGRTLTDTIAAIAEKQGVPNTKDTMTW</sequence>
<evidence type="ECO:0000256" key="6">
    <source>
        <dbReference type="ARBA" id="ARBA00023316"/>
    </source>
</evidence>
<accession>A0A8S5LDG9</accession>
<keyword evidence="4" id="KW-0081">Bacteriolytic enzyme</keyword>
<reference evidence="8" key="1">
    <citation type="journal article" date="2021" name="Proc. Natl. Acad. Sci. U.S.A.">
        <title>A Catalog of Tens of Thousands of Viruses from Human Metagenomes Reveals Hidden Associations with Chronic Diseases.</title>
        <authorList>
            <person name="Tisza M.J."/>
            <person name="Buck C.B."/>
        </authorList>
    </citation>
    <scope>NUCLEOTIDE SEQUENCE</scope>
    <source>
        <strain evidence="8">CtRlz6</strain>
    </source>
</reference>
<evidence type="ECO:0000256" key="3">
    <source>
        <dbReference type="ARBA" id="ARBA00022529"/>
    </source>
</evidence>
<dbReference type="InterPro" id="IPR051206">
    <property type="entry name" value="NAMLAA_amidase_2"/>
</dbReference>
<dbReference type="EC" id="3.5.1.28" evidence="2"/>
<dbReference type="SMART" id="SM00644">
    <property type="entry name" value="Ami_2"/>
    <property type="match status" value="1"/>
</dbReference>
<dbReference type="GO" id="GO:0009253">
    <property type="term" value="P:peptidoglycan catabolic process"/>
    <property type="evidence" value="ECO:0007669"/>
    <property type="project" value="InterPro"/>
</dbReference>
<dbReference type="GO" id="GO:0008745">
    <property type="term" value="F:N-acetylmuramoyl-L-alanine amidase activity"/>
    <property type="evidence" value="ECO:0007669"/>
    <property type="project" value="UniProtKB-EC"/>
</dbReference>
<dbReference type="InterPro" id="IPR002502">
    <property type="entry name" value="Amidase_domain"/>
</dbReference>
<dbReference type="PANTHER" id="PTHR30417:SF1">
    <property type="entry name" value="N-ACETYLMURAMOYL-L-ALANINE AMIDASE AMID"/>
    <property type="match status" value="1"/>
</dbReference>
<evidence type="ECO:0000256" key="5">
    <source>
        <dbReference type="ARBA" id="ARBA00022801"/>
    </source>
</evidence>
<comment type="catalytic activity">
    <reaction evidence="1">
        <text>Hydrolyzes the link between N-acetylmuramoyl residues and L-amino acid residues in certain cell-wall glycopeptides.</text>
        <dbReference type="EC" id="3.5.1.28"/>
    </reaction>
</comment>
<dbReference type="GO" id="GO:0042742">
    <property type="term" value="P:defense response to bacterium"/>
    <property type="evidence" value="ECO:0007669"/>
    <property type="project" value="UniProtKB-KW"/>
</dbReference>
<keyword evidence="3" id="KW-0929">Antimicrobial</keyword>
<dbReference type="GO" id="GO:0071555">
    <property type="term" value="P:cell wall organization"/>
    <property type="evidence" value="ECO:0007669"/>
    <property type="project" value="UniProtKB-KW"/>
</dbReference>
<keyword evidence="5" id="KW-0378">Hydrolase</keyword>
<dbReference type="InterPro" id="IPR036505">
    <property type="entry name" value="Amidase/PGRP_sf"/>
</dbReference>
<dbReference type="CDD" id="cd06583">
    <property type="entry name" value="PGRP"/>
    <property type="match status" value="1"/>
</dbReference>
<evidence type="ECO:0000313" key="8">
    <source>
        <dbReference type="EMBL" id="DAD68060.1"/>
    </source>
</evidence>
<dbReference type="GO" id="GO:0001897">
    <property type="term" value="P:symbiont-mediated cytolysis of host cell"/>
    <property type="evidence" value="ECO:0007669"/>
    <property type="project" value="UniProtKB-ARBA"/>
</dbReference>
<dbReference type="EMBL" id="BK014691">
    <property type="protein sequence ID" value="DAD68060.1"/>
    <property type="molecule type" value="Genomic_DNA"/>
</dbReference>
<evidence type="ECO:0000256" key="4">
    <source>
        <dbReference type="ARBA" id="ARBA00022638"/>
    </source>
</evidence>
<keyword evidence="6" id="KW-0961">Cell wall biogenesis/degradation</keyword>
<organism evidence="8">
    <name type="scientific">Siphoviridae sp. ctRlz6</name>
    <dbReference type="NCBI Taxonomy" id="2823581"/>
    <lineage>
        <taxon>Viruses</taxon>
        <taxon>Duplodnaviria</taxon>
        <taxon>Heunggongvirae</taxon>
        <taxon>Uroviricota</taxon>
        <taxon>Caudoviricetes</taxon>
    </lineage>
</organism>
<evidence type="ECO:0000259" key="7">
    <source>
        <dbReference type="SMART" id="SM00644"/>
    </source>
</evidence>
<evidence type="ECO:0000256" key="1">
    <source>
        <dbReference type="ARBA" id="ARBA00001561"/>
    </source>
</evidence>
<dbReference type="Gene3D" id="3.40.80.10">
    <property type="entry name" value="Peptidoglycan recognition protein-like"/>
    <property type="match status" value="1"/>
</dbReference>
<protein>
    <recommendedName>
        <fullName evidence="2">N-acetylmuramoyl-L-alanine amidase</fullName>
        <ecNumber evidence="2">3.5.1.28</ecNumber>
    </recommendedName>
</protein>
<dbReference type="Pfam" id="PF01510">
    <property type="entry name" value="Amidase_2"/>
    <property type="match status" value="1"/>
</dbReference>
<dbReference type="SUPFAM" id="SSF55846">
    <property type="entry name" value="N-acetylmuramoyl-L-alanine amidase-like"/>
    <property type="match status" value="1"/>
</dbReference>
<name>A0A8S5LDG9_9CAUD</name>
<evidence type="ECO:0000256" key="2">
    <source>
        <dbReference type="ARBA" id="ARBA00011901"/>
    </source>
</evidence>
<proteinExistence type="predicted"/>
<feature type="domain" description="N-acetylmuramoyl-L-alanine amidase" evidence="7">
    <location>
        <begin position="15"/>
        <end position="148"/>
    </location>
</feature>
<dbReference type="PANTHER" id="PTHR30417">
    <property type="entry name" value="N-ACETYLMURAMOYL-L-ALANINE AMIDASE AMID"/>
    <property type="match status" value="1"/>
</dbReference>
<dbReference type="GO" id="GO:0009254">
    <property type="term" value="P:peptidoglycan turnover"/>
    <property type="evidence" value="ECO:0007669"/>
    <property type="project" value="TreeGrafter"/>
</dbReference>